<comment type="caution">
    <text evidence="1">The sequence shown here is derived from an EMBL/GenBank/DDBJ whole genome shotgun (WGS) entry which is preliminary data.</text>
</comment>
<evidence type="ECO:0000313" key="1">
    <source>
        <dbReference type="EMBL" id="GAI85831.1"/>
    </source>
</evidence>
<accession>X1T350</accession>
<reference evidence="1" key="1">
    <citation type="journal article" date="2014" name="Front. Microbiol.">
        <title>High frequency of phylogenetically diverse reductive dehalogenase-homologous genes in deep subseafloor sedimentary metagenomes.</title>
        <authorList>
            <person name="Kawai M."/>
            <person name="Futagami T."/>
            <person name="Toyoda A."/>
            <person name="Takaki Y."/>
            <person name="Nishi S."/>
            <person name="Hori S."/>
            <person name="Arai W."/>
            <person name="Tsubouchi T."/>
            <person name="Morono Y."/>
            <person name="Uchiyama I."/>
            <person name="Ito T."/>
            <person name="Fujiyama A."/>
            <person name="Inagaki F."/>
            <person name="Takami H."/>
        </authorList>
    </citation>
    <scope>NUCLEOTIDE SEQUENCE</scope>
    <source>
        <strain evidence="1">Expedition CK06-06</strain>
    </source>
</reference>
<dbReference type="AlphaFoldDB" id="X1T350"/>
<proteinExistence type="predicted"/>
<sequence>MFKEEDKMERNKKIDEDFENKINYKTRKLINQEIDLLDKTLVISLYEAKIWIKWLEKENSVWKKQNIKLREGLLDEQKEEFMKEIQKINEELTKIKEEKLTCPLCFKKFENIKSFTNHIRAYRKKLERCR</sequence>
<protein>
    <recommendedName>
        <fullName evidence="2">C2H2-type domain-containing protein</fullName>
    </recommendedName>
</protein>
<evidence type="ECO:0008006" key="2">
    <source>
        <dbReference type="Google" id="ProtNLM"/>
    </source>
</evidence>
<name>X1T350_9ZZZZ</name>
<dbReference type="EMBL" id="BARW01008591">
    <property type="protein sequence ID" value="GAI85831.1"/>
    <property type="molecule type" value="Genomic_DNA"/>
</dbReference>
<gene>
    <name evidence="1" type="ORF">S12H4_17544</name>
</gene>
<organism evidence="1">
    <name type="scientific">marine sediment metagenome</name>
    <dbReference type="NCBI Taxonomy" id="412755"/>
    <lineage>
        <taxon>unclassified sequences</taxon>
        <taxon>metagenomes</taxon>
        <taxon>ecological metagenomes</taxon>
    </lineage>
</organism>